<dbReference type="RefSeq" id="WP_153116570.1">
    <property type="nucleotide sequence ID" value="NZ_JACIGE010000006.1"/>
</dbReference>
<comment type="catalytic activity">
    <reaction evidence="10">
        <text>Hydrolysis of dipeptides, preferentially hydrophobic dipeptides including prolyl amino acids.</text>
        <dbReference type="EC" id="3.4.13.18"/>
    </reaction>
</comment>
<accession>A0A840G6R0</accession>
<dbReference type="AlphaFoldDB" id="A0A840G6R0"/>
<dbReference type="Gene3D" id="3.40.630.10">
    <property type="entry name" value="Zn peptidases"/>
    <property type="match status" value="2"/>
</dbReference>
<evidence type="ECO:0000256" key="7">
    <source>
        <dbReference type="ARBA" id="ARBA00022997"/>
    </source>
</evidence>
<dbReference type="GO" id="GO:0006508">
    <property type="term" value="P:proteolysis"/>
    <property type="evidence" value="ECO:0007669"/>
    <property type="project" value="UniProtKB-KW"/>
</dbReference>
<evidence type="ECO:0000256" key="5">
    <source>
        <dbReference type="ARBA" id="ARBA00022801"/>
    </source>
</evidence>
<sequence length="499" mass="53009">MLPTDSVLCRLEPALVWAHFATLCRIPRPSKGESPLREHLRQWAASKGLQASVDAAGNLLISKPASRGHEDAPGVVLQAHLDMVCQKNSGTAHDFTRDPIQPELRDGWLIANDTTLGADNGIGVALALAALEDESLAHGPLKVLLTVDEEAGMGGARGLTEGALQGWLLLNLDTEEWGEFYLGCAGGLDVNVSRPRSAEALPEAHVCWQIEVAGLRGGHSGVDIHRERGNAIKLLVRVLRDLERRWPLRLVSLHGGSARNALPREAQASIALPDSIAGDAVTAALASWQELLRQELREVDAGVTLRFLPASADAVLSAAEQAVWLASLHAAPHGVRRWSQSVPGVVETSNNLGMVAIDTNGGSCNFMLRSLLDSGSRALADEIVSLFALSGTLVEQSGHYPGWAPNPASPLLALCQSVYRREFAAESRVQVIHAGLECGIIAAKHPGIDIVSFGPTIRGAHAPGESVDIDSVARCWQLLKAVLAAVGEGTEASDHRQPA</sequence>
<evidence type="ECO:0000256" key="18">
    <source>
        <dbReference type="ARBA" id="ARBA00078074"/>
    </source>
</evidence>
<keyword evidence="5 20" id="KW-0378">Hydrolase</keyword>
<evidence type="ECO:0000256" key="6">
    <source>
        <dbReference type="ARBA" id="ARBA00022833"/>
    </source>
</evidence>
<dbReference type="InterPro" id="IPR002933">
    <property type="entry name" value="Peptidase_M20"/>
</dbReference>
<gene>
    <name evidence="20" type="ORF">GGD90_001929</name>
</gene>
<evidence type="ECO:0000256" key="13">
    <source>
        <dbReference type="ARBA" id="ARBA00061423"/>
    </source>
</evidence>
<dbReference type="PRINTS" id="PR00934">
    <property type="entry name" value="XHISDIPTASE"/>
</dbReference>
<evidence type="ECO:0000256" key="17">
    <source>
        <dbReference type="ARBA" id="ARBA00077688"/>
    </source>
</evidence>
<dbReference type="PIRSF" id="PIRSF016599">
    <property type="entry name" value="Xaa-His_dipept"/>
    <property type="match status" value="1"/>
</dbReference>
<dbReference type="NCBIfam" id="TIGR01893">
    <property type="entry name" value="aa-his-dipept"/>
    <property type="match status" value="1"/>
</dbReference>
<feature type="domain" description="Peptidase M20 dimerisation" evidence="19">
    <location>
        <begin position="211"/>
        <end position="298"/>
    </location>
</feature>
<evidence type="ECO:0000256" key="15">
    <source>
        <dbReference type="ARBA" id="ARBA00075285"/>
    </source>
</evidence>
<evidence type="ECO:0000259" key="19">
    <source>
        <dbReference type="Pfam" id="PF07687"/>
    </source>
</evidence>
<dbReference type="SUPFAM" id="SSF53187">
    <property type="entry name" value="Zn-dependent exopeptidases"/>
    <property type="match status" value="1"/>
</dbReference>
<evidence type="ECO:0000256" key="2">
    <source>
        <dbReference type="ARBA" id="ARBA00001947"/>
    </source>
</evidence>
<dbReference type="EC" id="3.4.13.18" evidence="11"/>
<keyword evidence="4" id="KW-0479">Metal-binding</keyword>
<dbReference type="OrthoDB" id="9773892at2"/>
<keyword evidence="3" id="KW-0645">Protease</keyword>
<dbReference type="PANTHER" id="PTHR43501:SF1">
    <property type="entry name" value="CYTOSOL NON-SPECIFIC DIPEPTIDASE"/>
    <property type="match status" value="1"/>
</dbReference>
<keyword evidence="9" id="KW-0170">Cobalt</keyword>
<evidence type="ECO:0000256" key="11">
    <source>
        <dbReference type="ARBA" id="ARBA00038976"/>
    </source>
</evidence>
<dbReference type="Proteomes" id="UP000587070">
    <property type="component" value="Unassembled WGS sequence"/>
</dbReference>
<evidence type="ECO:0000256" key="3">
    <source>
        <dbReference type="ARBA" id="ARBA00022670"/>
    </source>
</evidence>
<protein>
    <recommendedName>
        <fullName evidence="14">Cytosol non-specific dipeptidase</fullName>
        <ecNumber evidence="11">3.4.13.18</ecNumber>
    </recommendedName>
    <alternativeName>
        <fullName evidence="17">Aminoacyl-histidine dipeptidase</fullName>
    </alternativeName>
    <alternativeName>
        <fullName evidence="16">Beta-alanyl-histidine dipeptidase</fullName>
    </alternativeName>
    <alternativeName>
        <fullName evidence="15">Carnosinase</fullName>
    </alternativeName>
    <alternativeName>
        <fullName evidence="12">Peptidase D</fullName>
    </alternativeName>
    <alternativeName>
        <fullName evidence="18">Xaa-His dipeptidase</fullName>
    </alternativeName>
</protein>
<comment type="caution">
    <text evidence="20">The sequence shown here is derived from an EMBL/GenBank/DDBJ whole genome shotgun (WGS) entry which is preliminary data.</text>
</comment>
<evidence type="ECO:0000256" key="16">
    <source>
        <dbReference type="ARBA" id="ARBA00076004"/>
    </source>
</evidence>
<dbReference type="PANTHER" id="PTHR43501">
    <property type="entry name" value="CYTOSOL NON-SPECIFIC DIPEPTIDASE"/>
    <property type="match status" value="1"/>
</dbReference>
<comment type="cofactor">
    <cofactor evidence="1">
        <name>Co(2+)</name>
        <dbReference type="ChEBI" id="CHEBI:48828"/>
    </cofactor>
</comment>
<evidence type="ECO:0000256" key="1">
    <source>
        <dbReference type="ARBA" id="ARBA00001941"/>
    </source>
</evidence>
<dbReference type="GO" id="GO:0046872">
    <property type="term" value="F:metal ion binding"/>
    <property type="evidence" value="ECO:0007669"/>
    <property type="project" value="UniProtKB-KW"/>
</dbReference>
<dbReference type="FunFam" id="3.40.630.10:FF:000018">
    <property type="entry name" value="Aminoacyl-histidine dipeptidase PepD"/>
    <property type="match status" value="1"/>
</dbReference>
<dbReference type="CDD" id="cd03890">
    <property type="entry name" value="M20_pepD"/>
    <property type="match status" value="1"/>
</dbReference>
<comment type="similarity">
    <text evidence="13">Belongs to the peptidase M20C family.</text>
</comment>
<evidence type="ECO:0000256" key="8">
    <source>
        <dbReference type="ARBA" id="ARBA00023049"/>
    </source>
</evidence>
<evidence type="ECO:0000256" key="12">
    <source>
        <dbReference type="ARBA" id="ARBA00044252"/>
    </source>
</evidence>
<proteinExistence type="inferred from homology"/>
<dbReference type="Pfam" id="PF01546">
    <property type="entry name" value="Peptidase_M20"/>
    <property type="match status" value="1"/>
</dbReference>
<evidence type="ECO:0000313" key="20">
    <source>
        <dbReference type="EMBL" id="MBB4247555.1"/>
    </source>
</evidence>
<reference evidence="20 21" key="1">
    <citation type="submission" date="2020-08" db="EMBL/GenBank/DDBJ databases">
        <title>Genome sequencing of Purple Non-Sulfur Bacteria from various extreme environments.</title>
        <authorList>
            <person name="Mayer M."/>
        </authorList>
    </citation>
    <scope>NUCLEOTIDE SEQUENCE [LARGE SCALE GENOMIC DNA]</scope>
    <source>
        <strain evidence="20 21">2761</strain>
    </source>
</reference>
<keyword evidence="21" id="KW-1185">Reference proteome</keyword>
<keyword evidence="6" id="KW-0862">Zinc</keyword>
<evidence type="ECO:0000256" key="10">
    <source>
        <dbReference type="ARBA" id="ARBA00036421"/>
    </source>
</evidence>
<dbReference type="InterPro" id="IPR001160">
    <property type="entry name" value="Peptidase_M20C"/>
</dbReference>
<keyword evidence="8" id="KW-0482">Metalloprotease</keyword>
<evidence type="ECO:0000313" key="21">
    <source>
        <dbReference type="Proteomes" id="UP000587070"/>
    </source>
</evidence>
<dbReference type="Pfam" id="PF07687">
    <property type="entry name" value="M20_dimer"/>
    <property type="match status" value="1"/>
</dbReference>
<comment type="cofactor">
    <cofactor evidence="2">
        <name>Zn(2+)</name>
        <dbReference type="ChEBI" id="CHEBI:29105"/>
    </cofactor>
</comment>
<evidence type="ECO:0000256" key="14">
    <source>
        <dbReference type="ARBA" id="ARBA00071271"/>
    </source>
</evidence>
<evidence type="ECO:0000256" key="4">
    <source>
        <dbReference type="ARBA" id="ARBA00022723"/>
    </source>
</evidence>
<dbReference type="InterPro" id="IPR011650">
    <property type="entry name" value="Peptidase_M20_dimer"/>
</dbReference>
<dbReference type="GO" id="GO:0005829">
    <property type="term" value="C:cytosol"/>
    <property type="evidence" value="ECO:0007669"/>
    <property type="project" value="TreeGrafter"/>
</dbReference>
<evidence type="ECO:0000256" key="9">
    <source>
        <dbReference type="ARBA" id="ARBA00023285"/>
    </source>
</evidence>
<organism evidence="20 21">
    <name type="scientific">Rhodocyclus tenuis</name>
    <name type="common">Rhodospirillum tenue</name>
    <dbReference type="NCBI Taxonomy" id="1066"/>
    <lineage>
        <taxon>Bacteria</taxon>
        <taxon>Pseudomonadati</taxon>
        <taxon>Pseudomonadota</taxon>
        <taxon>Betaproteobacteria</taxon>
        <taxon>Rhodocyclales</taxon>
        <taxon>Rhodocyclaceae</taxon>
        <taxon>Rhodocyclus</taxon>
    </lineage>
</organism>
<dbReference type="FunFam" id="3.40.630.10:FF:000015">
    <property type="entry name" value="Aminoacyl-histidine dipeptidase PepD"/>
    <property type="match status" value="1"/>
</dbReference>
<dbReference type="GO" id="GO:0070573">
    <property type="term" value="F:metallodipeptidase activity"/>
    <property type="evidence" value="ECO:0007669"/>
    <property type="project" value="TreeGrafter"/>
</dbReference>
<keyword evidence="7 20" id="KW-0224">Dipeptidase</keyword>
<name>A0A840G6R0_RHOTE</name>
<dbReference type="EMBL" id="JACIGE010000006">
    <property type="protein sequence ID" value="MBB4247555.1"/>
    <property type="molecule type" value="Genomic_DNA"/>
</dbReference>